<organism evidence="2">
    <name type="scientific">viral metagenome</name>
    <dbReference type="NCBI Taxonomy" id="1070528"/>
    <lineage>
        <taxon>unclassified sequences</taxon>
        <taxon>metagenomes</taxon>
        <taxon>organismal metagenomes</taxon>
    </lineage>
</organism>
<evidence type="ECO:0000313" key="2">
    <source>
        <dbReference type="EMBL" id="QJA57765.1"/>
    </source>
</evidence>
<dbReference type="AlphaFoldDB" id="A0A6M3IK88"/>
<evidence type="ECO:0000256" key="1">
    <source>
        <dbReference type="SAM" id="MobiDB-lite"/>
    </source>
</evidence>
<feature type="region of interest" description="Disordered" evidence="1">
    <location>
        <begin position="39"/>
        <end position="59"/>
    </location>
</feature>
<name>A0A6M3IK88_9ZZZZ</name>
<proteinExistence type="predicted"/>
<feature type="compositionally biased region" description="Basic and acidic residues" evidence="1">
    <location>
        <begin position="45"/>
        <end position="56"/>
    </location>
</feature>
<accession>A0A6M3IK88</accession>
<reference evidence="2" key="1">
    <citation type="submission" date="2020-03" db="EMBL/GenBank/DDBJ databases">
        <title>The deep terrestrial virosphere.</title>
        <authorList>
            <person name="Holmfeldt K."/>
            <person name="Nilsson E."/>
            <person name="Simone D."/>
            <person name="Lopez-Fernandez M."/>
            <person name="Wu X."/>
            <person name="de Brujin I."/>
            <person name="Lundin D."/>
            <person name="Andersson A."/>
            <person name="Bertilsson S."/>
            <person name="Dopson M."/>
        </authorList>
    </citation>
    <scope>NUCLEOTIDE SEQUENCE</scope>
    <source>
        <strain evidence="2">MM415B01567</strain>
    </source>
</reference>
<sequence>MKRLEQIGDARQMQGIARLVSHDDFKYLKAFLHQSNQHINGRLRGRNDDSENHRDQGAGQAVDDLLELFDKADEWAEKMAIQAASRRPG</sequence>
<gene>
    <name evidence="2" type="ORF">MM415B01567_0005</name>
</gene>
<dbReference type="EMBL" id="MT141291">
    <property type="protein sequence ID" value="QJA57765.1"/>
    <property type="molecule type" value="Genomic_DNA"/>
</dbReference>
<protein>
    <submittedName>
        <fullName evidence="2">Uncharacterized protein</fullName>
    </submittedName>
</protein>